<evidence type="ECO:0000313" key="1">
    <source>
        <dbReference type="EMBL" id="GBF08997.1"/>
    </source>
</evidence>
<accession>A0A401H997</accession>
<organism evidence="1 2">
    <name type="scientific">Aeropyrum pernix</name>
    <dbReference type="NCBI Taxonomy" id="56636"/>
    <lineage>
        <taxon>Archaea</taxon>
        <taxon>Thermoproteota</taxon>
        <taxon>Thermoprotei</taxon>
        <taxon>Desulfurococcales</taxon>
        <taxon>Desulfurococcaceae</taxon>
        <taxon>Aeropyrum</taxon>
    </lineage>
</organism>
<comment type="caution">
    <text evidence="1">The sequence shown here is derived from an EMBL/GenBank/DDBJ whole genome shotgun (WGS) entry which is preliminary data.</text>
</comment>
<sequence>MTRVSLPYYEYSMGRGGGSLFLEAHLSRHLLPEEICLLASRRPLWLDERPSGVVAAPWGSPGEVLRFYVERATILLTEPPPPRERVWRWMLRRLGQELNRLIAGGLVGPPIQPEVSEDARRARLARRLCKDVLGDVISGRLQPVHQGLRWRIVEVEASAGATRVARPGGGSDRILEWLASRNPGLRSSLEALAAEGRA</sequence>
<name>A0A401H997_AERPX</name>
<proteinExistence type="predicted"/>
<dbReference type="EMBL" id="BDMD01000038">
    <property type="protein sequence ID" value="GBF08997.1"/>
    <property type="molecule type" value="Genomic_DNA"/>
</dbReference>
<dbReference type="RefSeq" id="WP_131160011.1">
    <property type="nucleotide sequence ID" value="NZ_BDMD01000038.1"/>
</dbReference>
<dbReference type="Proteomes" id="UP000291213">
    <property type="component" value="Unassembled WGS sequence"/>
</dbReference>
<gene>
    <name evidence="1" type="ORF">apy_07220</name>
</gene>
<dbReference type="AlphaFoldDB" id="A0A401H997"/>
<dbReference type="OrthoDB" id="375206at2157"/>
<evidence type="ECO:0000313" key="2">
    <source>
        <dbReference type="Proteomes" id="UP000291213"/>
    </source>
</evidence>
<reference evidence="1 2" key="1">
    <citation type="submission" date="2017-02" db="EMBL/GenBank/DDBJ databases">
        <title>isolation and characterization of a novel temperate virus Aeropyrum globular virus 1 infecting hyperthermophilic archaeon Aeropyrum.</title>
        <authorList>
            <person name="Yumiya M."/>
            <person name="Yoshida T."/>
            <person name="Sako Y."/>
        </authorList>
    </citation>
    <scope>NUCLEOTIDE SEQUENCE [LARGE SCALE GENOMIC DNA]</scope>
    <source>
        <strain evidence="1 2">YK1-12-2013</strain>
    </source>
</reference>
<protein>
    <submittedName>
        <fullName evidence="1">Uncharacterized protein</fullName>
    </submittedName>
</protein>